<evidence type="ECO:0000313" key="2">
    <source>
        <dbReference type="Proteomes" id="UP000253324"/>
    </source>
</evidence>
<dbReference type="Proteomes" id="UP000253324">
    <property type="component" value="Unassembled WGS sequence"/>
</dbReference>
<name>A0A368YNH9_9HYPH</name>
<keyword evidence="2" id="KW-1185">Reference proteome</keyword>
<evidence type="ECO:0000313" key="1">
    <source>
        <dbReference type="EMBL" id="RCW81159.1"/>
    </source>
</evidence>
<organism evidence="1 2">
    <name type="scientific">Phyllobacterium bourgognense</name>
    <dbReference type="NCBI Taxonomy" id="314236"/>
    <lineage>
        <taxon>Bacteria</taxon>
        <taxon>Pseudomonadati</taxon>
        <taxon>Pseudomonadota</taxon>
        <taxon>Alphaproteobacteria</taxon>
        <taxon>Hyphomicrobiales</taxon>
        <taxon>Phyllobacteriaceae</taxon>
        <taxon>Phyllobacterium</taxon>
    </lineage>
</organism>
<proteinExistence type="predicted"/>
<accession>A0A368YNH9</accession>
<dbReference type="AlphaFoldDB" id="A0A368YNH9"/>
<protein>
    <submittedName>
        <fullName evidence="1">Uncharacterized protein</fullName>
    </submittedName>
</protein>
<reference evidence="1 2" key="1">
    <citation type="submission" date="2018-07" db="EMBL/GenBank/DDBJ databases">
        <title>Genomic Encyclopedia of Type Strains, Phase III (KMG-III): the genomes of soil and plant-associated and newly described type strains.</title>
        <authorList>
            <person name="Whitman W."/>
        </authorList>
    </citation>
    <scope>NUCLEOTIDE SEQUENCE [LARGE SCALE GENOMIC DNA]</scope>
    <source>
        <strain evidence="1 2">31-25a</strain>
    </source>
</reference>
<comment type="caution">
    <text evidence="1">The sequence shown here is derived from an EMBL/GenBank/DDBJ whole genome shotgun (WGS) entry which is preliminary data.</text>
</comment>
<sequence length="113" mass="12744">MNAGGWLPAPWRHIPAIAINGAPFSANREASGSNAKFILDFVRPLPFDPALGSDYLSALKFDRRKLTVLHELKAHYEDLEDFKERRTMLEAAISDHLSYGDDEEGEDEFDQLP</sequence>
<gene>
    <name evidence="1" type="ORF">C7476_11121</name>
</gene>
<dbReference type="EMBL" id="QPJM01000011">
    <property type="protein sequence ID" value="RCW81159.1"/>
    <property type="molecule type" value="Genomic_DNA"/>
</dbReference>